<keyword evidence="1" id="KW-0812">Transmembrane</keyword>
<dbReference type="RefSeq" id="WP_394468396.1">
    <property type="nucleotide sequence ID" value="NZ_JBIGHY010000001.1"/>
</dbReference>
<dbReference type="EMBL" id="JBIGHY010000001">
    <property type="protein sequence ID" value="MFG6412286.1"/>
    <property type="molecule type" value="Genomic_DNA"/>
</dbReference>
<sequence length="302" mass="33561">MIAFKLPRRLLVPVATLLALTVAIWWAWQKFSRPWGDQAVNFAPARQQCHQEGPLRYCVYRASGGVNGDVLYHLHGRNLEAEIWNDPLYFTAMIQAHWQRAGLLPPTVVSLSYGPVWLLAPKGQAELSGLLDSIWPHITAIEALLGKPRRRLLMGESMGGLNSLVLGLSQPQHFDKVAALCPNVYQDSPFAPLGQIQAAMTRTGAEPPIIFGVWQLARRYVSDDQEWQRISPLALIEKAALQTARPSLYLSAGLYDRYGLYEGAEQLAQRSAQLGLTTEWHPVYGGHCAIDIASLSAFLVVR</sequence>
<name>A0ABW7EFP4_9BURK</name>
<accession>A0ABW7EFP4</accession>
<evidence type="ECO:0000313" key="2">
    <source>
        <dbReference type="EMBL" id="MFG6412286.1"/>
    </source>
</evidence>
<organism evidence="2 3">
    <name type="scientific">Pelomonas dachongensis</name>
    <dbReference type="NCBI Taxonomy" id="3299029"/>
    <lineage>
        <taxon>Bacteria</taxon>
        <taxon>Pseudomonadati</taxon>
        <taxon>Pseudomonadota</taxon>
        <taxon>Betaproteobacteria</taxon>
        <taxon>Burkholderiales</taxon>
        <taxon>Sphaerotilaceae</taxon>
        <taxon>Roseateles</taxon>
    </lineage>
</organism>
<keyword evidence="3" id="KW-1185">Reference proteome</keyword>
<keyword evidence="1" id="KW-0472">Membrane</keyword>
<keyword evidence="2" id="KW-0378">Hydrolase</keyword>
<gene>
    <name evidence="2" type="ORF">ACG02S_00090</name>
</gene>
<dbReference type="GO" id="GO:0016787">
    <property type="term" value="F:hydrolase activity"/>
    <property type="evidence" value="ECO:0007669"/>
    <property type="project" value="UniProtKB-KW"/>
</dbReference>
<dbReference type="Proteomes" id="UP001606300">
    <property type="component" value="Unassembled WGS sequence"/>
</dbReference>
<keyword evidence="1" id="KW-1133">Transmembrane helix</keyword>
<evidence type="ECO:0000313" key="3">
    <source>
        <dbReference type="Proteomes" id="UP001606300"/>
    </source>
</evidence>
<protein>
    <submittedName>
        <fullName evidence="2">Alpha/beta hydrolase-fold protein</fullName>
    </submittedName>
</protein>
<dbReference type="SUPFAM" id="SSF53474">
    <property type="entry name" value="alpha/beta-Hydrolases"/>
    <property type="match status" value="1"/>
</dbReference>
<reference evidence="2 3" key="1">
    <citation type="submission" date="2024-09" db="EMBL/GenBank/DDBJ databases">
        <title>Novel species of the genus Pelomonas and Roseateles isolated from streams.</title>
        <authorList>
            <person name="Lu H."/>
        </authorList>
    </citation>
    <scope>NUCLEOTIDE SEQUENCE [LARGE SCALE GENOMIC DNA]</scope>
    <source>
        <strain evidence="2 3">DC23W</strain>
    </source>
</reference>
<comment type="caution">
    <text evidence="2">The sequence shown here is derived from an EMBL/GenBank/DDBJ whole genome shotgun (WGS) entry which is preliminary data.</text>
</comment>
<evidence type="ECO:0000256" key="1">
    <source>
        <dbReference type="SAM" id="Phobius"/>
    </source>
</evidence>
<dbReference type="Pfam" id="PF00756">
    <property type="entry name" value="Esterase"/>
    <property type="match status" value="1"/>
</dbReference>
<dbReference type="InterPro" id="IPR000801">
    <property type="entry name" value="Esterase-like"/>
</dbReference>
<dbReference type="InterPro" id="IPR029058">
    <property type="entry name" value="AB_hydrolase_fold"/>
</dbReference>
<dbReference type="Gene3D" id="3.40.50.1820">
    <property type="entry name" value="alpha/beta hydrolase"/>
    <property type="match status" value="1"/>
</dbReference>
<proteinExistence type="predicted"/>
<feature type="transmembrane region" description="Helical" evidence="1">
    <location>
        <begin position="10"/>
        <end position="28"/>
    </location>
</feature>